<dbReference type="OrthoDB" id="9791837at2"/>
<gene>
    <name evidence="2" type="ORF">SAMN04488522_104245</name>
</gene>
<dbReference type="Gene3D" id="3.40.50.150">
    <property type="entry name" value="Vaccinia Virus protein VP39"/>
    <property type="match status" value="1"/>
</dbReference>
<dbReference type="AlphaFoldDB" id="A0A1M5GJZ1"/>
<evidence type="ECO:0000259" key="1">
    <source>
        <dbReference type="Pfam" id="PF08241"/>
    </source>
</evidence>
<dbReference type="SUPFAM" id="SSF53335">
    <property type="entry name" value="S-adenosyl-L-methionine-dependent methyltransferases"/>
    <property type="match status" value="1"/>
</dbReference>
<dbReference type="EMBL" id="FQUQ01000004">
    <property type="protein sequence ID" value="SHG03841.1"/>
    <property type="molecule type" value="Genomic_DNA"/>
</dbReference>
<accession>A0A1M5GJZ1</accession>
<dbReference type="InterPro" id="IPR029063">
    <property type="entry name" value="SAM-dependent_MTases_sf"/>
</dbReference>
<proteinExistence type="predicted"/>
<reference evidence="3" key="1">
    <citation type="submission" date="2016-11" db="EMBL/GenBank/DDBJ databases">
        <authorList>
            <person name="Varghese N."/>
            <person name="Submissions S."/>
        </authorList>
    </citation>
    <scope>NUCLEOTIDE SEQUENCE [LARGE SCALE GENOMIC DNA]</scope>
    <source>
        <strain evidence="3">DSM 16990</strain>
    </source>
</reference>
<dbReference type="Proteomes" id="UP000184287">
    <property type="component" value="Unassembled WGS sequence"/>
</dbReference>
<dbReference type="GO" id="GO:0032259">
    <property type="term" value="P:methylation"/>
    <property type="evidence" value="ECO:0007669"/>
    <property type="project" value="UniProtKB-KW"/>
</dbReference>
<dbReference type="InterPro" id="IPR013216">
    <property type="entry name" value="Methyltransf_11"/>
</dbReference>
<evidence type="ECO:0000313" key="3">
    <source>
        <dbReference type="Proteomes" id="UP000184287"/>
    </source>
</evidence>
<dbReference type="Pfam" id="PF08241">
    <property type="entry name" value="Methyltransf_11"/>
    <property type="match status" value="1"/>
</dbReference>
<dbReference type="RefSeq" id="WP_073232967.1">
    <property type="nucleotide sequence ID" value="NZ_FQUQ01000004.1"/>
</dbReference>
<evidence type="ECO:0000313" key="2">
    <source>
        <dbReference type="EMBL" id="SHG03841.1"/>
    </source>
</evidence>
<protein>
    <submittedName>
        <fullName evidence="2">Methyltransferase domain-containing protein</fullName>
    </submittedName>
</protein>
<dbReference type="STRING" id="288992.SAMN04488522_104245"/>
<keyword evidence="2" id="KW-0808">Transferase</keyword>
<keyword evidence="3" id="KW-1185">Reference proteome</keyword>
<dbReference type="GO" id="GO:0008757">
    <property type="term" value="F:S-adenosylmethionine-dependent methyltransferase activity"/>
    <property type="evidence" value="ECO:0007669"/>
    <property type="project" value="InterPro"/>
</dbReference>
<name>A0A1M5GJZ1_9SPHI</name>
<keyword evidence="2" id="KW-0489">Methyltransferase</keyword>
<feature type="domain" description="Methyltransferase type 11" evidence="1">
    <location>
        <begin position="47"/>
        <end position="141"/>
    </location>
</feature>
<dbReference type="PANTHER" id="PTHR43861">
    <property type="entry name" value="TRANS-ACONITATE 2-METHYLTRANSFERASE-RELATED"/>
    <property type="match status" value="1"/>
</dbReference>
<dbReference type="CDD" id="cd02440">
    <property type="entry name" value="AdoMet_MTases"/>
    <property type="match status" value="1"/>
</dbReference>
<organism evidence="2 3">
    <name type="scientific">Pedobacter caeni</name>
    <dbReference type="NCBI Taxonomy" id="288992"/>
    <lineage>
        <taxon>Bacteria</taxon>
        <taxon>Pseudomonadati</taxon>
        <taxon>Bacteroidota</taxon>
        <taxon>Sphingobacteriia</taxon>
        <taxon>Sphingobacteriales</taxon>
        <taxon>Sphingobacteriaceae</taxon>
        <taxon>Pedobacter</taxon>
    </lineage>
</organism>
<sequence>MKQNIYDHPVFFEKYKDLRDNDKGLNELIEQPVIRKLIKNPAGSNVLDIGCGLGQQLAYILTKSPGSVTGVDISRKMLDELKRRIPADRVELVCSAVEDYAIRENHFDLILSSMTLHYVEDLPGLFDRIYKGLKTGGQFIFSIEHPVCTALMKGWITTEGTKVWPVAGYANEGIRHQNWFLEGVVKYHRKLSTIVRDLMAVGFQIDHMEEPVPTAAVLSGRPDLEQHLDRPPILIISVSRKP</sequence>